<keyword evidence="23" id="KW-0813">Transport</keyword>
<dbReference type="FunFam" id="2.40.30.10:FF:000034">
    <property type="entry name" value="Flavohemoprotein"/>
    <property type="match status" value="1"/>
</dbReference>
<dbReference type="GO" id="GO:0046872">
    <property type="term" value="F:metal ion binding"/>
    <property type="evidence" value="ECO:0007669"/>
    <property type="project" value="UniProtKB-KW"/>
</dbReference>
<proteinExistence type="inferred from homology"/>
<keyword evidence="16" id="KW-0520">NAD</keyword>
<dbReference type="SUPFAM" id="SSF46458">
    <property type="entry name" value="Globin-like"/>
    <property type="match status" value="1"/>
</dbReference>
<dbReference type="GO" id="GO:0071949">
    <property type="term" value="F:FAD binding"/>
    <property type="evidence" value="ECO:0007669"/>
    <property type="project" value="TreeGrafter"/>
</dbReference>
<keyword evidence="10" id="KW-0285">Flavoprotein</keyword>
<dbReference type="PROSITE" id="PS51384">
    <property type="entry name" value="FAD_FR"/>
    <property type="match status" value="1"/>
</dbReference>
<dbReference type="CDD" id="cd06184">
    <property type="entry name" value="flavohem_like_fad_nad_binding"/>
    <property type="match status" value="1"/>
</dbReference>
<evidence type="ECO:0000256" key="1">
    <source>
        <dbReference type="ARBA" id="ARBA00001970"/>
    </source>
</evidence>
<dbReference type="SUPFAM" id="SSF52343">
    <property type="entry name" value="Ferredoxin reductase-like, C-terminal NADP-linked domain"/>
    <property type="match status" value="1"/>
</dbReference>
<dbReference type="InterPro" id="IPR039261">
    <property type="entry name" value="FNR_nucleotide-bd"/>
</dbReference>
<dbReference type="InterPro" id="IPR009050">
    <property type="entry name" value="Globin-like_sf"/>
</dbReference>
<dbReference type="PANTHER" id="PTHR43396">
    <property type="entry name" value="FLAVOHEMOPROTEIN"/>
    <property type="match status" value="1"/>
</dbReference>
<dbReference type="FunFam" id="1.10.490.10:FF:000003">
    <property type="entry name" value="Flavohemoprotein"/>
    <property type="match status" value="1"/>
</dbReference>
<evidence type="ECO:0000256" key="22">
    <source>
        <dbReference type="ARBA" id="ARBA00049433"/>
    </source>
</evidence>
<evidence type="ECO:0000256" key="3">
    <source>
        <dbReference type="ARBA" id="ARBA00006401"/>
    </source>
</evidence>
<evidence type="ECO:0000259" key="24">
    <source>
        <dbReference type="PROSITE" id="PS01033"/>
    </source>
</evidence>
<reference evidence="26 27" key="1">
    <citation type="submission" date="2017-02" db="EMBL/GenBank/DDBJ databases">
        <title>Complete genome sequence of the drought resistance-promoting endophyte Pantoea alhagi LTYR-11Z.</title>
        <authorList>
            <person name="Zhang L."/>
        </authorList>
    </citation>
    <scope>NUCLEOTIDE SEQUENCE [LARGE SCALE GENOMIC DNA]</scope>
    <source>
        <strain evidence="26 27">LTYR-11Z</strain>
    </source>
</reference>
<feature type="domain" description="Globin" evidence="24">
    <location>
        <begin position="1"/>
        <end position="138"/>
    </location>
</feature>
<comment type="cofactor">
    <cofactor evidence="2">
        <name>FAD</name>
        <dbReference type="ChEBI" id="CHEBI:57692"/>
    </cofactor>
</comment>
<dbReference type="PANTHER" id="PTHR43396:SF3">
    <property type="entry name" value="FLAVOHEMOPROTEIN"/>
    <property type="match status" value="1"/>
</dbReference>
<dbReference type="GO" id="GO:0019825">
    <property type="term" value="F:oxygen binding"/>
    <property type="evidence" value="ECO:0007669"/>
    <property type="project" value="InterPro"/>
</dbReference>
<evidence type="ECO:0000256" key="5">
    <source>
        <dbReference type="ARBA" id="ARBA00012229"/>
    </source>
</evidence>
<keyword evidence="14" id="KW-0560">Oxidoreductase</keyword>
<dbReference type="GO" id="GO:0046210">
    <property type="term" value="P:nitric oxide catabolic process"/>
    <property type="evidence" value="ECO:0007669"/>
    <property type="project" value="TreeGrafter"/>
</dbReference>
<evidence type="ECO:0000256" key="2">
    <source>
        <dbReference type="ARBA" id="ARBA00001974"/>
    </source>
</evidence>
<dbReference type="RefSeq" id="WP_085071932.1">
    <property type="nucleotide sequence ID" value="NZ_CP019706.1"/>
</dbReference>
<dbReference type="InterPro" id="IPR001433">
    <property type="entry name" value="OxRdtase_FAD/NAD-bd"/>
</dbReference>
<comment type="similarity">
    <text evidence="3">In the C-terminal section; belongs to the flavoprotein pyridine nucleotide cytochrome reductase family.</text>
</comment>
<protein>
    <recommendedName>
        <fullName evidence="6">Flavohemoprotein</fullName>
        <ecNumber evidence="5">1.14.12.17</ecNumber>
    </recommendedName>
    <alternativeName>
        <fullName evidence="19">Flavohemoglobin</fullName>
    </alternativeName>
    <alternativeName>
        <fullName evidence="18">Hemoglobin-like protein</fullName>
    </alternativeName>
    <alternativeName>
        <fullName evidence="20">Nitric oxide dioxygenase</fullName>
    </alternativeName>
</protein>
<evidence type="ECO:0000256" key="16">
    <source>
        <dbReference type="ARBA" id="ARBA00023027"/>
    </source>
</evidence>
<evidence type="ECO:0000256" key="21">
    <source>
        <dbReference type="ARBA" id="ARBA00048649"/>
    </source>
</evidence>
<comment type="catalytic activity">
    <reaction evidence="21">
        <text>2 nitric oxide + NADH + 2 O2 = 2 nitrate + NAD(+) + H(+)</text>
        <dbReference type="Rhea" id="RHEA:19469"/>
        <dbReference type="ChEBI" id="CHEBI:15378"/>
        <dbReference type="ChEBI" id="CHEBI:15379"/>
        <dbReference type="ChEBI" id="CHEBI:16480"/>
        <dbReference type="ChEBI" id="CHEBI:17632"/>
        <dbReference type="ChEBI" id="CHEBI:57540"/>
        <dbReference type="ChEBI" id="CHEBI:57945"/>
        <dbReference type="EC" id="1.14.12.17"/>
    </reaction>
</comment>
<sequence length="427" mass="47555">MLSERQKELVKATVPVLKENGEALTDYFYKRMLKNNPHLKETFNMGHQRSGAQAKALAGAVLAYAENIDDPSVLMPVVELICHKHVSLNIQAPDYNIVGENLLHSISEVLNIPMDDELIAAWGVAYQQLADIFIATEKQLYEERKNTIGSWTGWRNFIVDKKIKESEEITSFYLVPQDGGPLPAYKPGQYITLRVEVAALGIKQPRQYSLSSSPSDPYLRISVKREDARTEGQDPGYVSSTLHNAINEGSVVELSAPAGNFYLLNPDAVNVLISAGVGLTPMISMVNHLLAEHADPNVNPALHKETHASDKAYRTLKKDIYFIHAARSSEVHALRKELENLASQNDNLHVFIAYENVKESEVAGKDYHMQGRLDLKALPVGYLPKEADYYLCGPIPFMQEQYRALIALGVPQEKIYSEAFGTGGLHL</sequence>
<evidence type="ECO:0000256" key="11">
    <source>
        <dbReference type="ARBA" id="ARBA00022723"/>
    </source>
</evidence>
<comment type="similarity">
    <text evidence="4">Belongs to the globin family. Two-domain flavohemoproteins subfamily.</text>
</comment>
<dbReference type="SUPFAM" id="SSF63380">
    <property type="entry name" value="Riboflavin synthase domain-like"/>
    <property type="match status" value="1"/>
</dbReference>
<dbReference type="GO" id="GO:0071500">
    <property type="term" value="P:cellular response to nitrosative stress"/>
    <property type="evidence" value="ECO:0007669"/>
    <property type="project" value="TreeGrafter"/>
</dbReference>
<name>A0A1W6B9V0_9GAMM</name>
<dbReference type="InterPro" id="IPR017927">
    <property type="entry name" value="FAD-bd_FR_type"/>
</dbReference>
<dbReference type="InterPro" id="IPR012292">
    <property type="entry name" value="Globin/Proto"/>
</dbReference>
<keyword evidence="27" id="KW-1185">Reference proteome</keyword>
<dbReference type="InterPro" id="IPR000971">
    <property type="entry name" value="Globin"/>
</dbReference>
<dbReference type="CDD" id="cd14779">
    <property type="entry name" value="FHP_Ae-globin-like"/>
    <property type="match status" value="1"/>
</dbReference>
<dbReference type="GO" id="GO:0020037">
    <property type="term" value="F:heme binding"/>
    <property type="evidence" value="ECO:0007669"/>
    <property type="project" value="InterPro"/>
</dbReference>
<evidence type="ECO:0000256" key="20">
    <source>
        <dbReference type="ARBA" id="ARBA00033187"/>
    </source>
</evidence>
<dbReference type="Pfam" id="PF00042">
    <property type="entry name" value="Globin"/>
    <property type="match status" value="1"/>
</dbReference>
<keyword evidence="15" id="KW-0408">Iron</keyword>
<evidence type="ECO:0000256" key="19">
    <source>
        <dbReference type="ARBA" id="ARBA00030929"/>
    </source>
</evidence>
<dbReference type="GO" id="GO:0005344">
    <property type="term" value="F:oxygen carrier activity"/>
    <property type="evidence" value="ECO:0007669"/>
    <property type="project" value="UniProtKB-KW"/>
</dbReference>
<dbReference type="GO" id="GO:0008941">
    <property type="term" value="F:nitric oxide dioxygenase NAD(P)H activity"/>
    <property type="evidence" value="ECO:0007669"/>
    <property type="project" value="UniProtKB-EC"/>
</dbReference>
<evidence type="ECO:0000256" key="9">
    <source>
        <dbReference type="ARBA" id="ARBA00022621"/>
    </source>
</evidence>
<dbReference type="Gene3D" id="1.10.490.10">
    <property type="entry name" value="Globins"/>
    <property type="match status" value="1"/>
</dbReference>
<dbReference type="Gene3D" id="3.40.50.80">
    <property type="entry name" value="Nucleotide-binding domain of ferredoxin-NADP reductase (FNR) module"/>
    <property type="match status" value="1"/>
</dbReference>
<keyword evidence="11" id="KW-0479">Metal-binding</keyword>
<evidence type="ECO:0000256" key="13">
    <source>
        <dbReference type="ARBA" id="ARBA00022857"/>
    </source>
</evidence>
<dbReference type="Pfam" id="PF00175">
    <property type="entry name" value="NAD_binding_1"/>
    <property type="match status" value="1"/>
</dbReference>
<evidence type="ECO:0000256" key="23">
    <source>
        <dbReference type="RuleBase" id="RU000356"/>
    </source>
</evidence>
<dbReference type="KEGG" id="palh:B1H58_18745"/>
<evidence type="ECO:0000256" key="6">
    <source>
        <dbReference type="ARBA" id="ARBA00014637"/>
    </source>
</evidence>
<comment type="cofactor">
    <cofactor evidence="1">
        <name>heme b</name>
        <dbReference type="ChEBI" id="CHEBI:60344"/>
    </cofactor>
</comment>
<keyword evidence="13" id="KW-0521">NADP</keyword>
<evidence type="ECO:0000256" key="7">
    <source>
        <dbReference type="ARBA" id="ARBA00022575"/>
    </source>
</evidence>
<dbReference type="GO" id="GO:0009636">
    <property type="term" value="P:response to toxic substance"/>
    <property type="evidence" value="ECO:0007669"/>
    <property type="project" value="UniProtKB-KW"/>
</dbReference>
<evidence type="ECO:0000256" key="10">
    <source>
        <dbReference type="ARBA" id="ARBA00022630"/>
    </source>
</evidence>
<comment type="catalytic activity">
    <reaction evidence="22">
        <text>2 nitric oxide + NADPH + 2 O2 = 2 nitrate + NADP(+) + H(+)</text>
        <dbReference type="Rhea" id="RHEA:19465"/>
        <dbReference type="ChEBI" id="CHEBI:15378"/>
        <dbReference type="ChEBI" id="CHEBI:15379"/>
        <dbReference type="ChEBI" id="CHEBI:16480"/>
        <dbReference type="ChEBI" id="CHEBI:17632"/>
        <dbReference type="ChEBI" id="CHEBI:57783"/>
        <dbReference type="ChEBI" id="CHEBI:58349"/>
        <dbReference type="EC" id="1.14.12.17"/>
    </reaction>
</comment>
<evidence type="ECO:0000256" key="4">
    <source>
        <dbReference type="ARBA" id="ARBA00008414"/>
    </source>
</evidence>
<dbReference type="AlphaFoldDB" id="A0A1W6B9V0"/>
<evidence type="ECO:0000259" key="25">
    <source>
        <dbReference type="PROSITE" id="PS51384"/>
    </source>
</evidence>
<gene>
    <name evidence="26" type="ORF">B1H58_18745</name>
</gene>
<evidence type="ECO:0000256" key="12">
    <source>
        <dbReference type="ARBA" id="ARBA00022827"/>
    </source>
</evidence>
<dbReference type="EC" id="1.14.12.17" evidence="5"/>
<keyword evidence="9 23" id="KW-0561">Oxygen transport</keyword>
<evidence type="ECO:0000256" key="17">
    <source>
        <dbReference type="ARBA" id="ARBA00025094"/>
    </source>
</evidence>
<evidence type="ECO:0000256" key="15">
    <source>
        <dbReference type="ARBA" id="ARBA00023004"/>
    </source>
</evidence>
<organism evidence="26 27">
    <name type="scientific">Pantoea alhagi</name>
    <dbReference type="NCBI Taxonomy" id="1891675"/>
    <lineage>
        <taxon>Bacteria</taxon>
        <taxon>Pseudomonadati</taxon>
        <taxon>Pseudomonadota</taxon>
        <taxon>Gammaproteobacteria</taxon>
        <taxon>Enterobacterales</taxon>
        <taxon>Erwiniaceae</taxon>
        <taxon>Pantoea</taxon>
    </lineage>
</organism>
<keyword evidence="12" id="KW-0274">FAD</keyword>
<accession>A0A1W6B9V0</accession>
<dbReference type="Gene3D" id="2.40.30.10">
    <property type="entry name" value="Translation factors"/>
    <property type="match status" value="1"/>
</dbReference>
<evidence type="ECO:0000313" key="27">
    <source>
        <dbReference type="Proteomes" id="UP000192900"/>
    </source>
</evidence>
<keyword evidence="26" id="KW-0223">Dioxygenase</keyword>
<comment type="function">
    <text evidence="17">Is involved in NO detoxification in an aerobic process, termed nitric oxide dioxygenase (NOD) reaction that utilizes O(2) and NAD(P)H to convert NO to nitrate, which protects the bacterium from various noxious nitrogen compounds. Therefore, plays a central role in the inducible response to nitrosative stress.</text>
</comment>
<dbReference type="PROSITE" id="PS01033">
    <property type="entry name" value="GLOBIN"/>
    <property type="match status" value="1"/>
</dbReference>
<dbReference type="InterPro" id="IPR017938">
    <property type="entry name" value="Riboflavin_synthase-like_b-brl"/>
</dbReference>
<feature type="domain" description="FAD-binding FR-type" evidence="25">
    <location>
        <begin position="152"/>
        <end position="264"/>
    </location>
</feature>
<dbReference type="NCBIfam" id="NF009805">
    <property type="entry name" value="PRK13289.1"/>
    <property type="match status" value="1"/>
</dbReference>
<keyword evidence="7" id="KW-0216">Detoxification</keyword>
<evidence type="ECO:0000256" key="14">
    <source>
        <dbReference type="ARBA" id="ARBA00023002"/>
    </source>
</evidence>
<keyword evidence="8 23" id="KW-0349">Heme</keyword>
<evidence type="ECO:0000256" key="8">
    <source>
        <dbReference type="ARBA" id="ARBA00022617"/>
    </source>
</evidence>
<dbReference type="OrthoDB" id="9801223at2"/>
<evidence type="ECO:0000256" key="18">
    <source>
        <dbReference type="ARBA" id="ARBA00030024"/>
    </source>
</evidence>
<dbReference type="STRING" id="1891675.B1H58_18745"/>
<evidence type="ECO:0000313" key="26">
    <source>
        <dbReference type="EMBL" id="ARJ43885.1"/>
    </source>
</evidence>
<dbReference type="Proteomes" id="UP000192900">
    <property type="component" value="Chromosome"/>
</dbReference>
<dbReference type="EMBL" id="CP019706">
    <property type="protein sequence ID" value="ARJ43885.1"/>
    <property type="molecule type" value="Genomic_DNA"/>
</dbReference>